<dbReference type="PANTHER" id="PTHR11062">
    <property type="entry name" value="EXOSTOSIN HEPARAN SULFATE GLYCOSYLTRANSFERASE -RELATED"/>
    <property type="match status" value="1"/>
</dbReference>
<dbReference type="PANTHER" id="PTHR11062:SF281">
    <property type="entry name" value="EXOSTOSIN-LIKE 2"/>
    <property type="match status" value="1"/>
</dbReference>
<gene>
    <name evidence="3" type="ORF">Ctob_009012</name>
</gene>
<keyword evidence="4" id="KW-1185">Reference proteome</keyword>
<evidence type="ECO:0000256" key="1">
    <source>
        <dbReference type="ARBA" id="ARBA00010271"/>
    </source>
</evidence>
<evidence type="ECO:0000313" key="3">
    <source>
        <dbReference type="EMBL" id="KOO26899.1"/>
    </source>
</evidence>
<comment type="caution">
    <text evidence="3">The sequence shown here is derived from an EMBL/GenBank/DDBJ whole genome shotgun (WGS) entry which is preliminary data.</text>
</comment>
<dbReference type="AlphaFoldDB" id="A0A0M0JK00"/>
<feature type="domain" description="Exostosin GT47" evidence="2">
    <location>
        <begin position="23"/>
        <end position="337"/>
    </location>
</feature>
<dbReference type="Proteomes" id="UP000037460">
    <property type="component" value="Unassembled WGS sequence"/>
</dbReference>
<dbReference type="InterPro" id="IPR040911">
    <property type="entry name" value="Exostosin_GT47"/>
</dbReference>
<proteinExistence type="inferred from homology"/>
<dbReference type="EMBL" id="JWZX01002787">
    <property type="protein sequence ID" value="KOO26899.1"/>
    <property type="molecule type" value="Genomic_DNA"/>
</dbReference>
<keyword evidence="3" id="KW-0328">Glycosyltransferase</keyword>
<keyword evidence="3" id="KW-0808">Transferase</keyword>
<comment type="similarity">
    <text evidence="1">Belongs to the glycosyltransferase 47 family.</text>
</comment>
<reference evidence="4" key="1">
    <citation type="journal article" date="2015" name="PLoS Genet.">
        <title>Genome Sequence and Transcriptome Analyses of Chrysochromulina tobin: Metabolic Tools for Enhanced Algal Fitness in the Prominent Order Prymnesiales (Haptophyceae).</title>
        <authorList>
            <person name="Hovde B.T."/>
            <person name="Deodato C.R."/>
            <person name="Hunsperger H.M."/>
            <person name="Ryken S.A."/>
            <person name="Yost W."/>
            <person name="Jha R.K."/>
            <person name="Patterson J."/>
            <person name="Monnat R.J. Jr."/>
            <person name="Barlow S.B."/>
            <person name="Starkenburg S.R."/>
            <person name="Cattolico R.A."/>
        </authorList>
    </citation>
    <scope>NUCLEOTIDE SEQUENCE</scope>
    <source>
        <strain evidence="4">CCMP291</strain>
    </source>
</reference>
<evidence type="ECO:0000313" key="4">
    <source>
        <dbReference type="Proteomes" id="UP000037460"/>
    </source>
</evidence>
<organism evidence="3 4">
    <name type="scientific">Chrysochromulina tobinii</name>
    <dbReference type="NCBI Taxonomy" id="1460289"/>
    <lineage>
        <taxon>Eukaryota</taxon>
        <taxon>Haptista</taxon>
        <taxon>Haptophyta</taxon>
        <taxon>Prymnesiophyceae</taxon>
        <taxon>Prymnesiales</taxon>
        <taxon>Chrysochromulinaceae</taxon>
        <taxon>Chrysochromulina</taxon>
    </lineage>
</organism>
<dbReference type="InterPro" id="IPR004263">
    <property type="entry name" value="Exostosin"/>
</dbReference>
<name>A0A0M0JK00_9EUKA</name>
<dbReference type="GO" id="GO:0016757">
    <property type="term" value="F:glycosyltransferase activity"/>
    <property type="evidence" value="ECO:0007669"/>
    <property type="project" value="UniProtKB-KW"/>
</dbReference>
<sequence>MTIADTDGTIDEPARANLQLPFYLYEGPAFDDGTWFMPCSRGLRGETIEEDQYSGEIYFLRQLRGHRWRVTDPASALLFVVPLYINTALQPSVEGTSCNGTHYQRLLDATAAAVEATEQYTRQQGADHVLVVNSWKLAQKPPHQAPWSRKGQLPNDHFRHVFRNAIVGHMETRHDDEMGFWRCSVVSPYVANFDAAAQAHLRPIGAPERDVSFYFQGGANNRGTFGYAFRQAALAQLDGFPRAHVSAFSLPGNAAPCRAGVSTNCRSGRSNNAFRNLMARARFNLMLRGDSPSSRRLYDGIAAGALSVLVSDQLWAVGLPFGCLIPWRRMAFTLAERPFLSAAGAADTLRQLDSLSPQTLQRMQRVANRHRRDLLWNVNGSRVAENLLLTAALRCLPSHVTRRASKHTRLAQTLRQLRQLCPHPDHSLTCRAPDASNCAGCETGDLAPGTPLEHCCGDSCPACNRTASRCVPSDIVYGDPQANGPGRRETLKAYLAQKDKDVPLELQQWRKLVGKPKAASTARGASGRIGLARASKPKGSGAAAKAAAAGGGEGGAGVWVNGVKRGMG</sequence>
<evidence type="ECO:0000259" key="2">
    <source>
        <dbReference type="Pfam" id="PF03016"/>
    </source>
</evidence>
<accession>A0A0M0JK00</accession>
<protein>
    <submittedName>
        <fullName evidence="3">Galactosyltransferase-like protein</fullName>
    </submittedName>
</protein>
<dbReference type="OrthoDB" id="202187at2759"/>
<dbReference type="Pfam" id="PF03016">
    <property type="entry name" value="Exostosin_GT47"/>
    <property type="match status" value="1"/>
</dbReference>